<organism evidence="1 2">
    <name type="scientific">Glycomyces buryatensis</name>
    <dbReference type="NCBI Taxonomy" id="2570927"/>
    <lineage>
        <taxon>Bacteria</taxon>
        <taxon>Bacillati</taxon>
        <taxon>Actinomycetota</taxon>
        <taxon>Actinomycetes</taxon>
        <taxon>Glycomycetales</taxon>
        <taxon>Glycomycetaceae</taxon>
        <taxon>Glycomyces</taxon>
    </lineage>
</organism>
<reference evidence="2" key="1">
    <citation type="submission" date="2019-04" db="EMBL/GenBank/DDBJ databases">
        <title>Nocardioides xinjiangensis sp. nov.</title>
        <authorList>
            <person name="Liu S."/>
        </authorList>
    </citation>
    <scope>NUCLEOTIDE SEQUENCE [LARGE SCALE GENOMIC DNA]</scope>
    <source>
        <strain evidence="2">18</strain>
    </source>
</reference>
<reference evidence="1 2" key="2">
    <citation type="submission" date="2019-05" db="EMBL/GenBank/DDBJ databases">
        <title>Glycomyces buryatensis sp. nov.</title>
        <authorList>
            <person name="Nikitina E."/>
        </authorList>
    </citation>
    <scope>NUCLEOTIDE SEQUENCE [LARGE SCALE GENOMIC DNA]</scope>
    <source>
        <strain evidence="1 2">18</strain>
    </source>
</reference>
<dbReference type="OrthoDB" id="5192868at2"/>
<dbReference type="RefSeq" id="WP_136535073.1">
    <property type="nucleotide sequence ID" value="NZ_STGY01000054.1"/>
</dbReference>
<dbReference type="Proteomes" id="UP000308760">
    <property type="component" value="Unassembled WGS sequence"/>
</dbReference>
<accession>A0A4S8Q8Z8</accession>
<gene>
    <name evidence="1" type="ORF">FAB82_13565</name>
</gene>
<evidence type="ECO:0000313" key="2">
    <source>
        <dbReference type="Proteomes" id="UP000308760"/>
    </source>
</evidence>
<evidence type="ECO:0000313" key="1">
    <source>
        <dbReference type="EMBL" id="THV40877.1"/>
    </source>
</evidence>
<sequence>MATPREALRAQALNEHEQANSILAKLPPEQLEHYYLLAMALFMGAIGHRLGERPAREEIDRVLAEMRYDFRGVKDEVNFLHVEALIRGLYGEDHLLEDVSSQDQYRAAMPVIYKVIGQSEQFKAQLDRYLDDAEKMVRIWQADEN</sequence>
<comment type="caution">
    <text evidence="1">The sequence shown here is derived from an EMBL/GenBank/DDBJ whole genome shotgun (WGS) entry which is preliminary data.</text>
</comment>
<proteinExistence type="predicted"/>
<protein>
    <submittedName>
        <fullName evidence="1">Uncharacterized protein</fullName>
    </submittedName>
</protein>
<dbReference type="AlphaFoldDB" id="A0A4S8Q8Z8"/>
<dbReference type="EMBL" id="STGY01000054">
    <property type="protein sequence ID" value="THV40877.1"/>
    <property type="molecule type" value="Genomic_DNA"/>
</dbReference>
<keyword evidence="2" id="KW-1185">Reference proteome</keyword>
<name>A0A4S8Q8Z8_9ACTN</name>